<organism evidence="2 3">
    <name type="scientific">Haloarchaeobius iranensis</name>
    <dbReference type="NCBI Taxonomy" id="996166"/>
    <lineage>
        <taxon>Archaea</taxon>
        <taxon>Methanobacteriati</taxon>
        <taxon>Methanobacteriota</taxon>
        <taxon>Stenosarchaea group</taxon>
        <taxon>Halobacteria</taxon>
        <taxon>Halobacteriales</taxon>
        <taxon>Halorubellaceae</taxon>
        <taxon>Haloarchaeobius</taxon>
    </lineage>
</organism>
<name>A0A1G9ZGK1_9EURY</name>
<keyword evidence="3" id="KW-1185">Reference proteome</keyword>
<protein>
    <submittedName>
        <fullName evidence="2">Uncharacterized protein</fullName>
    </submittedName>
</protein>
<evidence type="ECO:0000313" key="3">
    <source>
        <dbReference type="Proteomes" id="UP000199370"/>
    </source>
</evidence>
<feature type="transmembrane region" description="Helical" evidence="1">
    <location>
        <begin position="20"/>
        <end position="37"/>
    </location>
</feature>
<evidence type="ECO:0000256" key="1">
    <source>
        <dbReference type="SAM" id="Phobius"/>
    </source>
</evidence>
<reference evidence="2 3" key="1">
    <citation type="submission" date="2016-10" db="EMBL/GenBank/DDBJ databases">
        <authorList>
            <person name="de Groot N.N."/>
        </authorList>
    </citation>
    <scope>NUCLEOTIDE SEQUENCE [LARGE SCALE GENOMIC DNA]</scope>
    <source>
        <strain evidence="3">EB21,IBRC-M 10013,KCTC 4048</strain>
    </source>
</reference>
<proteinExistence type="predicted"/>
<accession>A0A1G9ZGK1</accession>
<sequence length="38" mass="4238">MSNASGNDRDESITSRIKMVKLVLEVLFLSVSLLVMLQ</sequence>
<gene>
    <name evidence="2" type="ORF">SAMN05192554_1206</name>
</gene>
<evidence type="ECO:0000313" key="2">
    <source>
        <dbReference type="EMBL" id="SDN19706.1"/>
    </source>
</evidence>
<keyword evidence="1" id="KW-0472">Membrane</keyword>
<dbReference type="AlphaFoldDB" id="A0A1G9ZGK1"/>
<keyword evidence="1" id="KW-0812">Transmembrane</keyword>
<dbReference type="Proteomes" id="UP000199370">
    <property type="component" value="Unassembled WGS sequence"/>
</dbReference>
<dbReference type="EMBL" id="FNIA01000020">
    <property type="protein sequence ID" value="SDN19706.1"/>
    <property type="molecule type" value="Genomic_DNA"/>
</dbReference>
<keyword evidence="1" id="KW-1133">Transmembrane helix</keyword>